<feature type="domain" description="Polymerase nucleotidyl transferase" evidence="10">
    <location>
        <begin position="12"/>
        <end position="89"/>
    </location>
</feature>
<evidence type="ECO:0000313" key="11">
    <source>
        <dbReference type="EMBL" id="OJJ24979.1"/>
    </source>
</evidence>
<evidence type="ECO:0000256" key="9">
    <source>
        <dbReference type="ARBA" id="ARBA00038276"/>
    </source>
</evidence>
<keyword evidence="7" id="KW-0067">ATP-binding</keyword>
<dbReference type="GO" id="GO:0016779">
    <property type="term" value="F:nucleotidyltransferase activity"/>
    <property type="evidence" value="ECO:0007669"/>
    <property type="project" value="UniProtKB-KW"/>
</dbReference>
<comment type="similarity">
    <text evidence="9">Belongs to the MntA antitoxin family.</text>
</comment>
<keyword evidence="2" id="KW-1277">Toxin-antitoxin system</keyword>
<keyword evidence="6" id="KW-0547">Nucleotide-binding</keyword>
<evidence type="ECO:0000256" key="4">
    <source>
        <dbReference type="ARBA" id="ARBA00022695"/>
    </source>
</evidence>
<evidence type="ECO:0000313" key="12">
    <source>
        <dbReference type="Proteomes" id="UP000183940"/>
    </source>
</evidence>
<keyword evidence="12" id="KW-1185">Reference proteome</keyword>
<keyword evidence="8" id="KW-0460">Magnesium</keyword>
<dbReference type="GO" id="GO:0046872">
    <property type="term" value="F:metal ion binding"/>
    <property type="evidence" value="ECO:0007669"/>
    <property type="project" value="UniProtKB-KW"/>
</dbReference>
<dbReference type="InterPro" id="IPR052038">
    <property type="entry name" value="Type-VII_TA_antitoxin"/>
</dbReference>
<dbReference type="AlphaFoldDB" id="A0A1L9QQQ4"/>
<keyword evidence="3" id="KW-0808">Transferase</keyword>
<accession>A0A1L9QQQ4</accession>
<protein>
    <submittedName>
        <fullName evidence="11">Nucleotidyltransferase</fullName>
    </submittedName>
</protein>
<name>A0A1L9QQQ4_9CYAN</name>
<evidence type="ECO:0000256" key="7">
    <source>
        <dbReference type="ARBA" id="ARBA00022840"/>
    </source>
</evidence>
<sequence>MPIQIPIDDRQIAQFCDRWKITELALFGSVLQENFDRDRSDVDVLVSFAEDARWTLLHLVDMEDELRKIFARDVDLVERQGIEQSRNYLRRKAILSSTHTIYATS</sequence>
<comment type="cofactor">
    <cofactor evidence="1">
        <name>Mg(2+)</name>
        <dbReference type="ChEBI" id="CHEBI:18420"/>
    </cofactor>
</comment>
<dbReference type="EMBL" id="MLAW01000023">
    <property type="protein sequence ID" value="OJJ24979.1"/>
    <property type="molecule type" value="Genomic_DNA"/>
</dbReference>
<evidence type="ECO:0000256" key="6">
    <source>
        <dbReference type="ARBA" id="ARBA00022741"/>
    </source>
</evidence>
<reference evidence="11" key="1">
    <citation type="submission" date="2016-10" db="EMBL/GenBank/DDBJ databases">
        <title>CRISPR-Cas defence system in Roseofilum reptotaenium: evidence of a bacteriophage-cyanobacterium arms race in the coral black band disease.</title>
        <authorList>
            <person name="Buerger P."/>
            <person name="Wood-Charlson E.M."/>
            <person name="Weynberg K.D."/>
            <person name="Willis B."/>
            <person name="Van Oppen M.J."/>
        </authorList>
    </citation>
    <scope>NUCLEOTIDE SEQUENCE [LARGE SCALE GENOMIC DNA]</scope>
    <source>
        <strain evidence="11">AO1-A</strain>
    </source>
</reference>
<comment type="caution">
    <text evidence="11">The sequence shown here is derived from an EMBL/GenBank/DDBJ whole genome shotgun (WGS) entry which is preliminary data.</text>
</comment>
<organism evidence="11 12">
    <name type="scientific">Roseofilum reptotaenium AO1-A</name>
    <dbReference type="NCBI Taxonomy" id="1925591"/>
    <lineage>
        <taxon>Bacteria</taxon>
        <taxon>Bacillati</taxon>
        <taxon>Cyanobacteriota</taxon>
        <taxon>Cyanophyceae</taxon>
        <taxon>Desertifilales</taxon>
        <taxon>Desertifilaceae</taxon>
        <taxon>Roseofilum</taxon>
    </lineage>
</organism>
<gene>
    <name evidence="11" type="ORF">BI308_13960</name>
</gene>
<dbReference type="Gene3D" id="3.30.460.10">
    <property type="entry name" value="Beta Polymerase, domain 2"/>
    <property type="match status" value="1"/>
</dbReference>
<evidence type="ECO:0000256" key="8">
    <source>
        <dbReference type="ARBA" id="ARBA00022842"/>
    </source>
</evidence>
<keyword evidence="4" id="KW-0548">Nucleotidyltransferase</keyword>
<dbReference type="CDD" id="cd05403">
    <property type="entry name" value="NT_KNTase_like"/>
    <property type="match status" value="1"/>
</dbReference>
<dbReference type="SUPFAM" id="SSF81301">
    <property type="entry name" value="Nucleotidyltransferase"/>
    <property type="match status" value="1"/>
</dbReference>
<dbReference type="PANTHER" id="PTHR33571">
    <property type="entry name" value="SSL8005 PROTEIN"/>
    <property type="match status" value="1"/>
</dbReference>
<evidence type="ECO:0000256" key="2">
    <source>
        <dbReference type="ARBA" id="ARBA00022649"/>
    </source>
</evidence>
<dbReference type="Proteomes" id="UP000183940">
    <property type="component" value="Unassembled WGS sequence"/>
</dbReference>
<proteinExistence type="inferred from homology"/>
<dbReference type="InterPro" id="IPR002934">
    <property type="entry name" value="Polymerase_NTP_transf_dom"/>
</dbReference>
<evidence type="ECO:0000256" key="5">
    <source>
        <dbReference type="ARBA" id="ARBA00022723"/>
    </source>
</evidence>
<dbReference type="GO" id="GO:0005524">
    <property type="term" value="F:ATP binding"/>
    <property type="evidence" value="ECO:0007669"/>
    <property type="project" value="UniProtKB-KW"/>
</dbReference>
<dbReference type="PANTHER" id="PTHR33571:SF12">
    <property type="entry name" value="BSL3053 PROTEIN"/>
    <property type="match status" value="1"/>
</dbReference>
<evidence type="ECO:0000256" key="3">
    <source>
        <dbReference type="ARBA" id="ARBA00022679"/>
    </source>
</evidence>
<evidence type="ECO:0000259" key="10">
    <source>
        <dbReference type="Pfam" id="PF01909"/>
    </source>
</evidence>
<keyword evidence="5" id="KW-0479">Metal-binding</keyword>
<dbReference type="Pfam" id="PF01909">
    <property type="entry name" value="NTP_transf_2"/>
    <property type="match status" value="1"/>
</dbReference>
<evidence type="ECO:0000256" key="1">
    <source>
        <dbReference type="ARBA" id="ARBA00001946"/>
    </source>
</evidence>
<dbReference type="InterPro" id="IPR043519">
    <property type="entry name" value="NT_sf"/>
</dbReference>